<dbReference type="AlphaFoldDB" id="A0A3N4S8C0"/>
<accession>A0A8G1UM41</accession>
<name>A0A3N4S8C0_9ACTN</name>
<dbReference type="SUPFAM" id="SSF56601">
    <property type="entry name" value="beta-lactamase/transpeptidase-like"/>
    <property type="match status" value="1"/>
</dbReference>
<dbReference type="RefSeq" id="WP_123559308.1">
    <property type="nucleotide sequence ID" value="NZ_RJVJ01000001.1"/>
</dbReference>
<evidence type="ECO:0000313" key="5">
    <source>
        <dbReference type="Proteomes" id="UP000267408"/>
    </source>
</evidence>
<evidence type="ECO:0000313" key="2">
    <source>
        <dbReference type="EMBL" id="ROR46600.1"/>
    </source>
</evidence>
<dbReference type="Gene3D" id="3.40.710.10">
    <property type="entry name" value="DD-peptidase/beta-lactamase superfamily"/>
    <property type="match status" value="1"/>
</dbReference>
<dbReference type="InterPro" id="IPR050789">
    <property type="entry name" value="Diverse_Enzym_Activities"/>
</dbReference>
<dbReference type="PANTHER" id="PTHR43283:SF3">
    <property type="entry name" value="BETA-LACTAMASE FAMILY PROTEIN (AFU_ORTHOLOGUE AFUA_5G07500)"/>
    <property type="match status" value="1"/>
</dbReference>
<dbReference type="PANTHER" id="PTHR43283">
    <property type="entry name" value="BETA-LACTAMASE-RELATED"/>
    <property type="match status" value="1"/>
</dbReference>
<feature type="domain" description="Beta-lactamase-related" evidence="1">
    <location>
        <begin position="13"/>
        <end position="363"/>
    </location>
</feature>
<comment type="caution">
    <text evidence="3">The sequence shown here is derived from an EMBL/GenBank/DDBJ whole genome shotgun (WGS) entry which is preliminary data.</text>
</comment>
<dbReference type="Proteomes" id="UP000266906">
    <property type="component" value="Unassembled WGS sequence"/>
</dbReference>
<dbReference type="InterPro" id="IPR012338">
    <property type="entry name" value="Beta-lactam/transpept-like"/>
</dbReference>
<dbReference type="Pfam" id="PF00144">
    <property type="entry name" value="Beta-lactamase"/>
    <property type="match status" value="1"/>
</dbReference>
<keyword evidence="4" id="KW-1185">Reference proteome</keyword>
<accession>A0A3N4S8C0</accession>
<organism evidence="3 4">
    <name type="scientific">Kitasatospora cineracea</name>
    <dbReference type="NCBI Taxonomy" id="88074"/>
    <lineage>
        <taxon>Bacteria</taxon>
        <taxon>Bacillati</taxon>
        <taxon>Actinomycetota</taxon>
        <taxon>Actinomycetes</taxon>
        <taxon>Kitasatosporales</taxon>
        <taxon>Streptomycetaceae</taxon>
        <taxon>Kitasatospora</taxon>
    </lineage>
</organism>
<sequence length="381" mass="40810">MRTTDEPRGAGGLQALLERRVADGTVPGAVALVAREGRVETAAAGELSRESPVRIASVGKPVTAAAALQLVDDGVLALDDPVERWLPELADLRVVRTPRAPVTDTVPANRPVTVRDVMESRAGYGFSTDFTLPALAPLFAELAQAPPRPQQVAPPEEWTAALAGIPMLHQPGEAWLYNTCSDIQGVLIARAAGQPLDRVLTERLFEPLGMPDTAFHAPPGRLTPLYHPDPDGTLTVADPPDGQWSTPPPFPSGAGGLVSTLDDVFTFLRMLRAGGRAEDGRRVLSLGAVRLMTTNHLTERQRKDSELFLEGQGWGYGGSVDVVRRDPWNTPGRYGWVGGTGTAAHVVRRTGLVTVLLTQREMTGPTPPPLLREFWSYAAGG</sequence>
<dbReference type="OrthoDB" id="4281716at2"/>
<dbReference type="EMBL" id="RKQG01000001">
    <property type="protein sequence ID" value="RPE36767.1"/>
    <property type="molecule type" value="Genomic_DNA"/>
</dbReference>
<evidence type="ECO:0000313" key="4">
    <source>
        <dbReference type="Proteomes" id="UP000266906"/>
    </source>
</evidence>
<evidence type="ECO:0000313" key="3">
    <source>
        <dbReference type="EMBL" id="RPE36767.1"/>
    </source>
</evidence>
<reference evidence="4 5" key="1">
    <citation type="submission" date="2018-11" db="EMBL/GenBank/DDBJ databases">
        <title>Sequencing the genomes of 1000 actinobacteria strains.</title>
        <authorList>
            <person name="Klenk H.-P."/>
        </authorList>
    </citation>
    <scope>NUCLEOTIDE SEQUENCE [LARGE SCALE GENOMIC DNA]</scope>
    <source>
        <strain evidence="2 5">DSM 44780</strain>
        <strain evidence="3 4">DSM 44781</strain>
    </source>
</reference>
<proteinExistence type="predicted"/>
<gene>
    <name evidence="3" type="ORF">EDD38_5145</name>
    <name evidence="2" type="ORF">EDD39_4882</name>
</gene>
<dbReference type="InterPro" id="IPR001466">
    <property type="entry name" value="Beta-lactam-related"/>
</dbReference>
<protein>
    <submittedName>
        <fullName evidence="3">CubicO group peptidase (Beta-lactamase class C family)</fullName>
    </submittedName>
</protein>
<dbReference type="EMBL" id="RJVJ01000001">
    <property type="protein sequence ID" value="ROR46600.1"/>
    <property type="molecule type" value="Genomic_DNA"/>
</dbReference>
<dbReference type="Proteomes" id="UP000267408">
    <property type="component" value="Unassembled WGS sequence"/>
</dbReference>
<evidence type="ECO:0000259" key="1">
    <source>
        <dbReference type="Pfam" id="PF00144"/>
    </source>
</evidence>